<evidence type="ECO:0000256" key="2">
    <source>
        <dbReference type="SAM" id="SignalP"/>
    </source>
</evidence>
<accession>A0A7X0EHJ0</accession>
<proteinExistence type="predicted"/>
<comment type="caution">
    <text evidence="3">The sequence shown here is derived from an EMBL/GenBank/DDBJ whole genome shotgun (WGS) entry which is preliminary data.</text>
</comment>
<organism evidence="3 4">
    <name type="scientific">Nitrospirillum iridis</name>
    <dbReference type="NCBI Taxonomy" id="765888"/>
    <lineage>
        <taxon>Bacteria</taxon>
        <taxon>Pseudomonadati</taxon>
        <taxon>Pseudomonadota</taxon>
        <taxon>Alphaproteobacteria</taxon>
        <taxon>Rhodospirillales</taxon>
        <taxon>Azospirillaceae</taxon>
        <taxon>Nitrospirillum</taxon>
    </lineage>
</organism>
<sequence>MHWRAALAVLALLAAGTARAQTGEKAATDQSAGLAAPQTAPDPPVEAVPEMVVTSREQFGKTSYAKLAEALKVLDHMENASGHHLRMVFKVELGKDKSGPLPVQLWAVYNGKEEAIESTPDGYFYIPYRSDWEAADAKLVSNQAKGALRATVMLEVLPTAGQPVAYAELRQGAQVLDRAIEEFVGPVMGFFVPSIDQLDFMCEPREHCRVNAALTTGEVLEADDKGRPLLEFGRKMDRRNPALSLAATGEDGAPARLYAQPELHIF</sequence>
<keyword evidence="4" id="KW-1185">Reference proteome</keyword>
<feature type="chain" id="PRO_5031244952" description="DUF2987 domain-containing protein" evidence="2">
    <location>
        <begin position="21"/>
        <end position="266"/>
    </location>
</feature>
<protein>
    <recommendedName>
        <fullName evidence="5">DUF2987 domain-containing protein</fullName>
    </recommendedName>
</protein>
<feature type="signal peptide" evidence="2">
    <location>
        <begin position="1"/>
        <end position="20"/>
    </location>
</feature>
<reference evidence="3 4" key="1">
    <citation type="submission" date="2020-08" db="EMBL/GenBank/DDBJ databases">
        <title>Genomic Encyclopedia of Type Strains, Phase IV (KMG-IV): sequencing the most valuable type-strain genomes for metagenomic binning, comparative biology and taxonomic classification.</title>
        <authorList>
            <person name="Goeker M."/>
        </authorList>
    </citation>
    <scope>NUCLEOTIDE SEQUENCE [LARGE SCALE GENOMIC DNA]</scope>
    <source>
        <strain evidence="3 4">DSM 22198</strain>
    </source>
</reference>
<evidence type="ECO:0000313" key="4">
    <source>
        <dbReference type="Proteomes" id="UP000539175"/>
    </source>
</evidence>
<gene>
    <name evidence="3" type="ORF">FHS74_005289</name>
</gene>
<keyword evidence="2" id="KW-0732">Signal</keyword>
<dbReference type="RefSeq" id="WP_184807225.1">
    <property type="nucleotide sequence ID" value="NZ_JACIIZ010000019.1"/>
</dbReference>
<evidence type="ECO:0000313" key="3">
    <source>
        <dbReference type="EMBL" id="MBB6254699.1"/>
    </source>
</evidence>
<dbReference type="EMBL" id="JACIIZ010000019">
    <property type="protein sequence ID" value="MBB6254699.1"/>
    <property type="molecule type" value="Genomic_DNA"/>
</dbReference>
<evidence type="ECO:0000256" key="1">
    <source>
        <dbReference type="SAM" id="MobiDB-lite"/>
    </source>
</evidence>
<dbReference type="Proteomes" id="UP000539175">
    <property type="component" value="Unassembled WGS sequence"/>
</dbReference>
<dbReference type="AlphaFoldDB" id="A0A7X0EHJ0"/>
<feature type="region of interest" description="Disordered" evidence="1">
    <location>
        <begin position="24"/>
        <end position="45"/>
    </location>
</feature>
<name>A0A7X0EHJ0_9PROT</name>
<evidence type="ECO:0008006" key="5">
    <source>
        <dbReference type="Google" id="ProtNLM"/>
    </source>
</evidence>